<feature type="transmembrane region" description="Helical" evidence="2">
    <location>
        <begin position="129"/>
        <end position="151"/>
    </location>
</feature>
<keyword evidence="2" id="KW-0812">Transmembrane</keyword>
<evidence type="ECO:0000256" key="1">
    <source>
        <dbReference type="SAM" id="MobiDB-lite"/>
    </source>
</evidence>
<feature type="region of interest" description="Disordered" evidence="1">
    <location>
        <begin position="1"/>
        <end position="46"/>
    </location>
</feature>
<dbReference type="AlphaFoldDB" id="A0A0N7KQU9"/>
<dbReference type="Proteomes" id="UP000059680">
    <property type="component" value="Chromosome 9"/>
</dbReference>
<keyword evidence="2" id="KW-1133">Transmembrane helix</keyword>
<sequence length="153" mass="17858">SLSFSHRAGGTGQRAVRPTSRRWEQAPPHDTDYGGGTGGHGRRRRPSPAWIRRWLPSPAPIRWRRPSPAWIRRPVPSPTLIRRLWPSRCLLTVTGGGRRRQWLRRLKDDGEPVVGVFFDFWNFYFFHDFSFSLAVARAAYLVLSFIIRFILKY</sequence>
<keyword evidence="2" id="KW-0472">Membrane</keyword>
<gene>
    <name evidence="3" type="ordered locus">Os09g0433400</name>
    <name evidence="3" type="ORF">OSNPB_090433400</name>
</gene>
<dbReference type="InParanoid" id="A0A0N7KQU9"/>
<dbReference type="PaxDb" id="39947-A0A0N7KQU9"/>
<reference evidence="3 4" key="3">
    <citation type="journal article" date="2013" name="Rice">
        <title>Improvement of the Oryza sativa Nipponbare reference genome using next generation sequence and optical map data.</title>
        <authorList>
            <person name="Kawahara Y."/>
            <person name="de la Bastide M."/>
            <person name="Hamilton J.P."/>
            <person name="Kanamori H."/>
            <person name="McCombie W.R."/>
            <person name="Ouyang S."/>
            <person name="Schwartz D.C."/>
            <person name="Tanaka T."/>
            <person name="Wu J."/>
            <person name="Zhou S."/>
            <person name="Childs K.L."/>
            <person name="Davidson R.M."/>
            <person name="Lin H."/>
            <person name="Quesada-Ocampo L."/>
            <person name="Vaillancourt B."/>
            <person name="Sakai H."/>
            <person name="Lee S.S."/>
            <person name="Kim J."/>
            <person name="Numa H."/>
            <person name="Itoh T."/>
            <person name="Buell C.R."/>
            <person name="Matsumoto T."/>
        </authorList>
    </citation>
    <scope>NUCLEOTIDE SEQUENCE [LARGE SCALE GENOMIC DNA]</scope>
    <source>
        <strain evidence="4">cv. Nipponbare</strain>
    </source>
</reference>
<dbReference type="EMBL" id="AP014965">
    <property type="protein sequence ID" value="BAT08226.1"/>
    <property type="molecule type" value="Genomic_DNA"/>
</dbReference>
<evidence type="ECO:0000256" key="2">
    <source>
        <dbReference type="SAM" id="Phobius"/>
    </source>
</evidence>
<evidence type="ECO:0000313" key="4">
    <source>
        <dbReference type="Proteomes" id="UP000059680"/>
    </source>
</evidence>
<feature type="non-terminal residue" evidence="3">
    <location>
        <position position="1"/>
    </location>
</feature>
<reference evidence="3 4" key="2">
    <citation type="journal article" date="2013" name="Plant Cell Physiol.">
        <title>Rice Annotation Project Database (RAP-DB): an integrative and interactive database for rice genomics.</title>
        <authorList>
            <person name="Sakai H."/>
            <person name="Lee S.S."/>
            <person name="Tanaka T."/>
            <person name="Numa H."/>
            <person name="Kim J."/>
            <person name="Kawahara Y."/>
            <person name="Wakimoto H."/>
            <person name="Yang C.C."/>
            <person name="Iwamoto M."/>
            <person name="Abe T."/>
            <person name="Yamada Y."/>
            <person name="Muto A."/>
            <person name="Inokuchi H."/>
            <person name="Ikemura T."/>
            <person name="Matsumoto T."/>
            <person name="Sasaki T."/>
            <person name="Itoh T."/>
        </authorList>
    </citation>
    <scope>NUCLEOTIDE SEQUENCE [LARGE SCALE GENOMIC DNA]</scope>
    <source>
        <strain evidence="4">cv. Nipponbare</strain>
    </source>
</reference>
<accession>A0A0N7KQU9</accession>
<keyword evidence="4" id="KW-1185">Reference proteome</keyword>
<dbReference type="Gramene" id="Os09t0433400-01">
    <property type="protein sequence ID" value="Os09t0433400-01"/>
    <property type="gene ID" value="Os09g0433400"/>
</dbReference>
<reference evidence="4" key="1">
    <citation type="journal article" date="2005" name="Nature">
        <title>The map-based sequence of the rice genome.</title>
        <authorList>
            <consortium name="International rice genome sequencing project (IRGSP)"/>
            <person name="Matsumoto T."/>
            <person name="Wu J."/>
            <person name="Kanamori H."/>
            <person name="Katayose Y."/>
            <person name="Fujisawa M."/>
            <person name="Namiki N."/>
            <person name="Mizuno H."/>
            <person name="Yamamoto K."/>
            <person name="Antonio B.A."/>
            <person name="Baba T."/>
            <person name="Sakata K."/>
            <person name="Nagamura Y."/>
            <person name="Aoki H."/>
            <person name="Arikawa K."/>
            <person name="Arita K."/>
            <person name="Bito T."/>
            <person name="Chiden Y."/>
            <person name="Fujitsuka N."/>
            <person name="Fukunaka R."/>
            <person name="Hamada M."/>
            <person name="Harada C."/>
            <person name="Hayashi A."/>
            <person name="Hijishita S."/>
            <person name="Honda M."/>
            <person name="Hosokawa S."/>
            <person name="Ichikawa Y."/>
            <person name="Idonuma A."/>
            <person name="Iijima M."/>
            <person name="Ikeda M."/>
            <person name="Ikeno M."/>
            <person name="Ito K."/>
            <person name="Ito S."/>
            <person name="Ito T."/>
            <person name="Ito Y."/>
            <person name="Ito Y."/>
            <person name="Iwabuchi A."/>
            <person name="Kamiya K."/>
            <person name="Karasawa W."/>
            <person name="Kurita K."/>
            <person name="Katagiri S."/>
            <person name="Kikuta A."/>
            <person name="Kobayashi H."/>
            <person name="Kobayashi N."/>
            <person name="Machita K."/>
            <person name="Maehara T."/>
            <person name="Masukawa M."/>
            <person name="Mizubayashi T."/>
            <person name="Mukai Y."/>
            <person name="Nagasaki H."/>
            <person name="Nagata Y."/>
            <person name="Naito S."/>
            <person name="Nakashima M."/>
            <person name="Nakama Y."/>
            <person name="Nakamichi Y."/>
            <person name="Nakamura M."/>
            <person name="Meguro A."/>
            <person name="Negishi M."/>
            <person name="Ohta I."/>
            <person name="Ohta T."/>
            <person name="Okamoto M."/>
            <person name="Ono N."/>
            <person name="Saji S."/>
            <person name="Sakaguchi M."/>
            <person name="Sakai K."/>
            <person name="Shibata M."/>
            <person name="Shimokawa T."/>
            <person name="Song J."/>
            <person name="Takazaki Y."/>
            <person name="Terasawa K."/>
            <person name="Tsugane M."/>
            <person name="Tsuji K."/>
            <person name="Ueda S."/>
            <person name="Waki K."/>
            <person name="Yamagata H."/>
            <person name="Yamamoto M."/>
            <person name="Yamamoto S."/>
            <person name="Yamane H."/>
            <person name="Yoshiki S."/>
            <person name="Yoshihara R."/>
            <person name="Yukawa K."/>
            <person name="Zhong H."/>
            <person name="Yano M."/>
            <person name="Yuan Q."/>
            <person name="Ouyang S."/>
            <person name="Liu J."/>
            <person name="Jones K.M."/>
            <person name="Gansberger K."/>
            <person name="Moffat K."/>
            <person name="Hill J."/>
            <person name="Bera J."/>
            <person name="Fadrosh D."/>
            <person name="Jin S."/>
            <person name="Johri S."/>
            <person name="Kim M."/>
            <person name="Overton L."/>
            <person name="Reardon M."/>
            <person name="Tsitrin T."/>
            <person name="Vuong H."/>
            <person name="Weaver B."/>
            <person name="Ciecko A."/>
            <person name="Tallon L."/>
            <person name="Jackson J."/>
            <person name="Pai G."/>
            <person name="Aken S.V."/>
            <person name="Utterback T."/>
            <person name="Reidmuller S."/>
            <person name="Feldblyum T."/>
            <person name="Hsiao J."/>
            <person name="Zismann V."/>
            <person name="Iobst S."/>
            <person name="de Vazeille A.R."/>
            <person name="Buell C.R."/>
            <person name="Ying K."/>
            <person name="Li Y."/>
            <person name="Lu T."/>
            <person name="Huang Y."/>
            <person name="Zhao Q."/>
            <person name="Feng Q."/>
            <person name="Zhang L."/>
            <person name="Zhu J."/>
            <person name="Weng Q."/>
            <person name="Mu J."/>
            <person name="Lu Y."/>
            <person name="Fan D."/>
            <person name="Liu Y."/>
            <person name="Guan J."/>
            <person name="Zhang Y."/>
            <person name="Yu S."/>
            <person name="Liu X."/>
            <person name="Zhang Y."/>
            <person name="Hong G."/>
            <person name="Han B."/>
            <person name="Choisne N."/>
            <person name="Demange N."/>
            <person name="Orjeda G."/>
            <person name="Samain S."/>
            <person name="Cattolico L."/>
            <person name="Pelletier E."/>
            <person name="Couloux A."/>
            <person name="Segurens B."/>
            <person name="Wincker P."/>
            <person name="D'Hont A."/>
            <person name="Scarpelli C."/>
            <person name="Weissenbach J."/>
            <person name="Salanoubat M."/>
            <person name="Quetier F."/>
            <person name="Yu Y."/>
            <person name="Kim H.R."/>
            <person name="Rambo T."/>
            <person name="Currie J."/>
            <person name="Collura K."/>
            <person name="Luo M."/>
            <person name="Yang T."/>
            <person name="Ammiraju J.S.S."/>
            <person name="Engler F."/>
            <person name="Soderlund C."/>
            <person name="Wing R.A."/>
            <person name="Palmer L.E."/>
            <person name="de la Bastide M."/>
            <person name="Spiegel L."/>
            <person name="Nascimento L."/>
            <person name="Zutavern T."/>
            <person name="O'Shaughnessy A."/>
            <person name="Dike S."/>
            <person name="Dedhia N."/>
            <person name="Preston R."/>
            <person name="Balija V."/>
            <person name="McCombie W.R."/>
            <person name="Chow T."/>
            <person name="Chen H."/>
            <person name="Chung M."/>
            <person name="Chen C."/>
            <person name="Shaw J."/>
            <person name="Wu H."/>
            <person name="Hsiao K."/>
            <person name="Chao Y."/>
            <person name="Chu M."/>
            <person name="Cheng C."/>
            <person name="Hour A."/>
            <person name="Lee P."/>
            <person name="Lin S."/>
            <person name="Lin Y."/>
            <person name="Liou J."/>
            <person name="Liu S."/>
            <person name="Hsing Y."/>
            <person name="Raghuvanshi S."/>
            <person name="Mohanty A."/>
            <person name="Bharti A.K."/>
            <person name="Gaur A."/>
            <person name="Gupta V."/>
            <person name="Kumar D."/>
            <person name="Ravi V."/>
            <person name="Vij S."/>
            <person name="Kapur A."/>
            <person name="Khurana P."/>
            <person name="Khurana P."/>
            <person name="Khurana J.P."/>
            <person name="Tyagi A.K."/>
            <person name="Gaikwad K."/>
            <person name="Singh A."/>
            <person name="Dalal V."/>
            <person name="Srivastava S."/>
            <person name="Dixit A."/>
            <person name="Pal A.K."/>
            <person name="Ghazi I.A."/>
            <person name="Yadav M."/>
            <person name="Pandit A."/>
            <person name="Bhargava A."/>
            <person name="Sureshbabu K."/>
            <person name="Batra K."/>
            <person name="Sharma T.R."/>
            <person name="Mohapatra T."/>
            <person name="Singh N.K."/>
            <person name="Messing J."/>
            <person name="Nelson A.B."/>
            <person name="Fuks G."/>
            <person name="Kavchok S."/>
            <person name="Keizer G."/>
            <person name="Linton E."/>
            <person name="Llaca V."/>
            <person name="Song R."/>
            <person name="Tanyolac B."/>
            <person name="Young S."/>
            <person name="Ho-Il K."/>
            <person name="Hahn J.H."/>
            <person name="Sangsakoo G."/>
            <person name="Vanavichit A."/>
            <person name="de Mattos Luiz.A.T."/>
            <person name="Zimmer P.D."/>
            <person name="Malone G."/>
            <person name="Dellagostin O."/>
            <person name="de Oliveira A.C."/>
            <person name="Bevan M."/>
            <person name="Bancroft I."/>
            <person name="Minx P."/>
            <person name="Cordum H."/>
            <person name="Wilson R."/>
            <person name="Cheng Z."/>
            <person name="Jin W."/>
            <person name="Jiang J."/>
            <person name="Leong S.A."/>
            <person name="Iwama H."/>
            <person name="Gojobori T."/>
            <person name="Itoh T."/>
            <person name="Niimura Y."/>
            <person name="Fujii Y."/>
            <person name="Habara T."/>
            <person name="Sakai H."/>
            <person name="Sato Y."/>
            <person name="Wilson G."/>
            <person name="Kumar K."/>
            <person name="McCouch S."/>
            <person name="Juretic N."/>
            <person name="Hoen D."/>
            <person name="Wright S."/>
            <person name="Bruskiewich R."/>
            <person name="Bureau T."/>
            <person name="Miyao A."/>
            <person name="Hirochika H."/>
            <person name="Nishikawa T."/>
            <person name="Kadowaki K."/>
            <person name="Sugiura M."/>
            <person name="Burr B."/>
            <person name="Sasaki T."/>
        </authorList>
    </citation>
    <scope>NUCLEOTIDE SEQUENCE [LARGE SCALE GENOMIC DNA]</scope>
    <source>
        <strain evidence="4">cv. Nipponbare</strain>
    </source>
</reference>
<proteinExistence type="predicted"/>
<evidence type="ECO:0000313" key="3">
    <source>
        <dbReference type="EMBL" id="BAT08226.1"/>
    </source>
</evidence>
<feature type="non-terminal residue" evidence="3">
    <location>
        <position position="153"/>
    </location>
</feature>
<feature type="compositionally biased region" description="Basic and acidic residues" evidence="1">
    <location>
        <begin position="21"/>
        <end position="32"/>
    </location>
</feature>
<name>A0A0N7KQU9_ORYSJ</name>
<organism evidence="3 4">
    <name type="scientific">Oryza sativa subsp. japonica</name>
    <name type="common">Rice</name>
    <dbReference type="NCBI Taxonomy" id="39947"/>
    <lineage>
        <taxon>Eukaryota</taxon>
        <taxon>Viridiplantae</taxon>
        <taxon>Streptophyta</taxon>
        <taxon>Embryophyta</taxon>
        <taxon>Tracheophyta</taxon>
        <taxon>Spermatophyta</taxon>
        <taxon>Magnoliopsida</taxon>
        <taxon>Liliopsida</taxon>
        <taxon>Poales</taxon>
        <taxon>Poaceae</taxon>
        <taxon>BOP clade</taxon>
        <taxon>Oryzoideae</taxon>
        <taxon>Oryzeae</taxon>
        <taxon>Oryzinae</taxon>
        <taxon>Oryza</taxon>
        <taxon>Oryza sativa</taxon>
    </lineage>
</organism>
<protein>
    <submittedName>
        <fullName evidence="3">Os09g0433400 protein</fullName>
    </submittedName>
</protein>